<dbReference type="EMBL" id="JAODYH010000003">
    <property type="protein sequence ID" value="MCT9809825.1"/>
    <property type="molecule type" value="Genomic_DNA"/>
</dbReference>
<accession>A0ABT2PHZ5</accession>
<feature type="transmembrane region" description="Helical" evidence="7">
    <location>
        <begin position="272"/>
        <end position="294"/>
    </location>
</feature>
<feature type="transmembrane region" description="Helical" evidence="7">
    <location>
        <begin position="397"/>
        <end position="418"/>
    </location>
</feature>
<feature type="transmembrane region" description="Helical" evidence="7">
    <location>
        <begin position="99"/>
        <end position="116"/>
    </location>
</feature>
<evidence type="ECO:0000256" key="1">
    <source>
        <dbReference type="ARBA" id="ARBA00004651"/>
    </source>
</evidence>
<evidence type="ECO:0000313" key="10">
    <source>
        <dbReference type="Proteomes" id="UP001525968"/>
    </source>
</evidence>
<sequence>MNQPATSPPTSTPDSHGAAAAPPRLPPRAAWAMLLVLISGFALSQAYRTVTAIFAQGLQADFGLSTASLGLFASLFALTFGAVQLFMGVGIDLYGLRRTVLVTAPLCVLGAVISAWSPNYAWLLAGQALIGLGCAPAFLACTVFIARHFTASQFALVSGISLGLGGVGMLFTGTPLAWLVERYGWRSGFALLGLLSALSWLLIAWKVHEPQGSASTAPRQSWLTAIREFGALLTMPHSWGILSLGLVTYASFLTLRGLWLGPLFMERHGWSLVASGNLALLVSVISLVMPGLFGRMDPGPLRRRQWMVGSVMATAVLYAVLGLLHATWLNVALIIIIVICSGSSVLQYANARSSFPPEATGRAMALLTMAMFLGAGLMQWLTGLFASWAQHYGFDPFAGVMLGIAGMLALGAAGFQAMPMSEQLRKNL</sequence>
<keyword evidence="5 7" id="KW-0472">Membrane</keyword>
<evidence type="ECO:0000256" key="6">
    <source>
        <dbReference type="SAM" id="MobiDB-lite"/>
    </source>
</evidence>
<reference evidence="9 10" key="1">
    <citation type="submission" date="2022-09" db="EMBL/GenBank/DDBJ databases">
        <title>Draft genome of isolate Be4.</title>
        <authorList>
            <person name="Sanchez-Castro I."/>
            <person name="Martinez-Rodriguez P."/>
            <person name="Descostes M."/>
            <person name="Merroun M."/>
        </authorList>
    </citation>
    <scope>NUCLEOTIDE SEQUENCE [LARGE SCALE GENOMIC DNA]</scope>
    <source>
        <strain evidence="9 10">Be4</strain>
    </source>
</reference>
<comment type="caution">
    <text evidence="9">The sequence shown here is derived from an EMBL/GenBank/DDBJ whole genome shotgun (WGS) entry which is preliminary data.</text>
</comment>
<proteinExistence type="predicted"/>
<organism evidence="9 10">
    <name type="scientific">Acidovorax bellezanensis</name>
    <dbReference type="NCBI Taxonomy" id="2976702"/>
    <lineage>
        <taxon>Bacteria</taxon>
        <taxon>Pseudomonadati</taxon>
        <taxon>Pseudomonadota</taxon>
        <taxon>Betaproteobacteria</taxon>
        <taxon>Burkholderiales</taxon>
        <taxon>Comamonadaceae</taxon>
        <taxon>Acidovorax</taxon>
    </lineage>
</organism>
<feature type="transmembrane region" description="Helical" evidence="7">
    <location>
        <begin position="122"/>
        <end position="145"/>
    </location>
</feature>
<gene>
    <name evidence="9" type="ORF">N0K08_04215</name>
</gene>
<feature type="transmembrane region" description="Helical" evidence="7">
    <location>
        <begin position="331"/>
        <end position="351"/>
    </location>
</feature>
<dbReference type="Pfam" id="PF07690">
    <property type="entry name" value="MFS_1"/>
    <property type="match status" value="1"/>
</dbReference>
<feature type="transmembrane region" description="Helical" evidence="7">
    <location>
        <begin position="189"/>
        <end position="208"/>
    </location>
</feature>
<feature type="transmembrane region" description="Helical" evidence="7">
    <location>
        <begin position="154"/>
        <end position="177"/>
    </location>
</feature>
<evidence type="ECO:0000256" key="3">
    <source>
        <dbReference type="ARBA" id="ARBA00022692"/>
    </source>
</evidence>
<dbReference type="Gene3D" id="1.20.1250.20">
    <property type="entry name" value="MFS general substrate transporter like domains"/>
    <property type="match status" value="1"/>
</dbReference>
<feature type="domain" description="Major facilitator superfamily (MFS) profile" evidence="8">
    <location>
        <begin position="32"/>
        <end position="423"/>
    </location>
</feature>
<feature type="transmembrane region" description="Helical" evidence="7">
    <location>
        <begin position="306"/>
        <end position="325"/>
    </location>
</feature>
<dbReference type="InterPro" id="IPR036259">
    <property type="entry name" value="MFS_trans_sf"/>
</dbReference>
<dbReference type="InterPro" id="IPR050189">
    <property type="entry name" value="MFS_Efflux_Transporters"/>
</dbReference>
<comment type="subcellular location">
    <subcellularLocation>
        <location evidence="1">Cell membrane</location>
        <topology evidence="1">Multi-pass membrane protein</topology>
    </subcellularLocation>
</comment>
<protein>
    <submittedName>
        <fullName evidence="9">MFS transporter</fullName>
    </submittedName>
</protein>
<feature type="transmembrane region" description="Helical" evidence="7">
    <location>
        <begin position="363"/>
        <end position="385"/>
    </location>
</feature>
<keyword evidence="4 7" id="KW-1133">Transmembrane helix</keyword>
<feature type="region of interest" description="Disordered" evidence="6">
    <location>
        <begin position="1"/>
        <end position="21"/>
    </location>
</feature>
<feature type="transmembrane region" description="Helical" evidence="7">
    <location>
        <begin position="67"/>
        <end position="87"/>
    </location>
</feature>
<dbReference type="Proteomes" id="UP001525968">
    <property type="component" value="Unassembled WGS sequence"/>
</dbReference>
<feature type="transmembrane region" description="Helical" evidence="7">
    <location>
        <begin position="29"/>
        <end position="47"/>
    </location>
</feature>
<evidence type="ECO:0000256" key="5">
    <source>
        <dbReference type="ARBA" id="ARBA00023136"/>
    </source>
</evidence>
<dbReference type="PANTHER" id="PTHR43124">
    <property type="entry name" value="PURINE EFFLUX PUMP PBUE"/>
    <property type="match status" value="1"/>
</dbReference>
<dbReference type="SUPFAM" id="SSF103473">
    <property type="entry name" value="MFS general substrate transporter"/>
    <property type="match status" value="1"/>
</dbReference>
<dbReference type="InterPro" id="IPR020846">
    <property type="entry name" value="MFS_dom"/>
</dbReference>
<evidence type="ECO:0000259" key="8">
    <source>
        <dbReference type="PROSITE" id="PS50850"/>
    </source>
</evidence>
<dbReference type="PROSITE" id="PS50850">
    <property type="entry name" value="MFS"/>
    <property type="match status" value="1"/>
</dbReference>
<dbReference type="PANTHER" id="PTHR43124:SF3">
    <property type="entry name" value="CHLORAMPHENICOL EFFLUX PUMP RV0191"/>
    <property type="match status" value="1"/>
</dbReference>
<evidence type="ECO:0000256" key="7">
    <source>
        <dbReference type="SAM" id="Phobius"/>
    </source>
</evidence>
<feature type="compositionally biased region" description="Pro residues" evidence="6">
    <location>
        <begin position="1"/>
        <end position="11"/>
    </location>
</feature>
<feature type="compositionally biased region" description="Low complexity" evidence="6">
    <location>
        <begin position="12"/>
        <end position="21"/>
    </location>
</feature>
<keyword evidence="10" id="KW-1185">Reference proteome</keyword>
<evidence type="ECO:0000313" key="9">
    <source>
        <dbReference type="EMBL" id="MCT9809825.1"/>
    </source>
</evidence>
<name>A0ABT2PHZ5_9BURK</name>
<dbReference type="InterPro" id="IPR011701">
    <property type="entry name" value="MFS"/>
</dbReference>
<feature type="transmembrane region" description="Helical" evidence="7">
    <location>
        <begin position="229"/>
        <end position="252"/>
    </location>
</feature>
<keyword evidence="2" id="KW-1003">Cell membrane</keyword>
<evidence type="ECO:0000256" key="4">
    <source>
        <dbReference type="ARBA" id="ARBA00022989"/>
    </source>
</evidence>
<evidence type="ECO:0000256" key="2">
    <source>
        <dbReference type="ARBA" id="ARBA00022475"/>
    </source>
</evidence>
<keyword evidence="3 7" id="KW-0812">Transmembrane</keyword>